<evidence type="ECO:0000256" key="5">
    <source>
        <dbReference type="ARBA" id="ARBA00022692"/>
    </source>
</evidence>
<gene>
    <name evidence="9" type="ORF">SAMN04490355_101138</name>
</gene>
<dbReference type="SUPFAM" id="SSF56954">
    <property type="entry name" value="Outer membrane efflux proteins (OEP)"/>
    <property type="match status" value="1"/>
</dbReference>
<keyword evidence="10" id="KW-1185">Reference proteome</keyword>
<dbReference type="EMBL" id="FOTS01000011">
    <property type="protein sequence ID" value="SFL62231.1"/>
    <property type="molecule type" value="Genomic_DNA"/>
</dbReference>
<dbReference type="PANTHER" id="PTHR30026">
    <property type="entry name" value="OUTER MEMBRANE PROTEIN TOLC"/>
    <property type="match status" value="1"/>
</dbReference>
<accession>A0A1I4J7P5</accession>
<dbReference type="RefSeq" id="WP_090934735.1">
    <property type="nucleotide sequence ID" value="NZ_FOTS01000011.1"/>
</dbReference>
<dbReference type="GO" id="GO:0015288">
    <property type="term" value="F:porin activity"/>
    <property type="evidence" value="ECO:0007669"/>
    <property type="project" value="TreeGrafter"/>
</dbReference>
<comment type="subcellular location">
    <subcellularLocation>
        <location evidence="1">Cell outer membrane</location>
    </subcellularLocation>
</comment>
<proteinExistence type="inferred from homology"/>
<evidence type="ECO:0000256" key="8">
    <source>
        <dbReference type="SAM" id="Coils"/>
    </source>
</evidence>
<evidence type="ECO:0000256" key="4">
    <source>
        <dbReference type="ARBA" id="ARBA00022452"/>
    </source>
</evidence>
<protein>
    <submittedName>
        <fullName evidence="9">Outer membrane protein TolC</fullName>
    </submittedName>
</protein>
<dbReference type="InterPro" id="IPR003423">
    <property type="entry name" value="OMP_efflux"/>
</dbReference>
<evidence type="ECO:0000256" key="7">
    <source>
        <dbReference type="ARBA" id="ARBA00023237"/>
    </source>
</evidence>
<evidence type="ECO:0000256" key="6">
    <source>
        <dbReference type="ARBA" id="ARBA00023136"/>
    </source>
</evidence>
<dbReference type="Proteomes" id="UP000199520">
    <property type="component" value="Unassembled WGS sequence"/>
</dbReference>
<dbReference type="GO" id="GO:0015562">
    <property type="term" value="F:efflux transmembrane transporter activity"/>
    <property type="evidence" value="ECO:0007669"/>
    <property type="project" value="InterPro"/>
</dbReference>
<comment type="similarity">
    <text evidence="2">Belongs to the outer membrane factor (OMF) (TC 1.B.17) family.</text>
</comment>
<dbReference type="InterPro" id="IPR051906">
    <property type="entry name" value="TolC-like"/>
</dbReference>
<sequence length="437" mass="47861">MLKQTHWKKQLIAALTGGFLIFNAAIALAAPIELSLDESIEMALNSNPAIKMADAERKSAEWGISEAKGGKGPSFTYTHVDERYKKYSTTTGIPYRSNYFTNTGTLSMNLYTGGKVESAIRTAKLNLKVADLSVEESKQQIKLDATVAYFTILQAKNTVKADQETVDQMIAHLKNVQSQFDVGTVAKTDVLASQVALADNQQTLTKAQNVYNVAVATFNNVVGLPLQSEIKVKDELTHEKYNLSLEDSINYALEHRPEAIQADHNIKIAKEAVKTAKSGKLPTVTASASAFWGDTTFPGVDQDKDTWTVGLTSTWTPFDSGVTKAKIRQSDSAVVKAEQQAKQKKDSIQLAVREAYLNMIEAEKRIDTSQVTVEQAEENLKIAEVRYSAGVGTNTEVIDAQVALTKAKTNYIQAMYDFNTNKASLIKAMGVNVSDKL</sequence>
<dbReference type="AlphaFoldDB" id="A0A1I4J7P5"/>
<dbReference type="PIRSF" id="PIRSF001892">
    <property type="entry name" value="CyaE"/>
    <property type="match status" value="1"/>
</dbReference>
<evidence type="ECO:0000313" key="9">
    <source>
        <dbReference type="EMBL" id="SFL62231.1"/>
    </source>
</evidence>
<dbReference type="STRING" id="1123291.SAMN04490355_101138"/>
<keyword evidence="8" id="KW-0175">Coiled coil</keyword>
<organism evidence="9 10">
    <name type="scientific">Pelosinus propionicus DSM 13327</name>
    <dbReference type="NCBI Taxonomy" id="1123291"/>
    <lineage>
        <taxon>Bacteria</taxon>
        <taxon>Bacillati</taxon>
        <taxon>Bacillota</taxon>
        <taxon>Negativicutes</taxon>
        <taxon>Selenomonadales</taxon>
        <taxon>Sporomusaceae</taxon>
        <taxon>Pelosinus</taxon>
    </lineage>
</organism>
<keyword evidence="5" id="KW-0812">Transmembrane</keyword>
<dbReference type="PANTHER" id="PTHR30026:SF20">
    <property type="entry name" value="OUTER MEMBRANE PROTEIN TOLC"/>
    <property type="match status" value="1"/>
</dbReference>
<dbReference type="Pfam" id="PF02321">
    <property type="entry name" value="OEP"/>
    <property type="match status" value="2"/>
</dbReference>
<name>A0A1I4J7P5_9FIRM</name>
<keyword evidence="4" id="KW-1134">Transmembrane beta strand</keyword>
<dbReference type="GO" id="GO:0009279">
    <property type="term" value="C:cell outer membrane"/>
    <property type="evidence" value="ECO:0007669"/>
    <property type="project" value="UniProtKB-SubCell"/>
</dbReference>
<keyword evidence="7" id="KW-0998">Cell outer membrane</keyword>
<keyword evidence="3" id="KW-0813">Transport</keyword>
<evidence type="ECO:0000256" key="2">
    <source>
        <dbReference type="ARBA" id="ARBA00007613"/>
    </source>
</evidence>
<reference evidence="10" key="1">
    <citation type="submission" date="2016-10" db="EMBL/GenBank/DDBJ databases">
        <authorList>
            <person name="Varghese N."/>
            <person name="Submissions S."/>
        </authorList>
    </citation>
    <scope>NUCLEOTIDE SEQUENCE [LARGE SCALE GENOMIC DNA]</scope>
    <source>
        <strain evidence="10">DSM 13327</strain>
    </source>
</reference>
<dbReference type="GO" id="GO:1990281">
    <property type="term" value="C:efflux pump complex"/>
    <property type="evidence" value="ECO:0007669"/>
    <property type="project" value="TreeGrafter"/>
</dbReference>
<feature type="coiled-coil region" evidence="8">
    <location>
        <begin position="334"/>
        <end position="386"/>
    </location>
</feature>
<keyword evidence="6" id="KW-0472">Membrane</keyword>
<dbReference type="OrthoDB" id="6395775at2"/>
<dbReference type="Gene3D" id="1.20.1600.10">
    <property type="entry name" value="Outer membrane efflux proteins (OEP)"/>
    <property type="match status" value="1"/>
</dbReference>
<dbReference type="InterPro" id="IPR028351">
    <property type="entry name" value="CyaE"/>
</dbReference>
<evidence type="ECO:0000256" key="3">
    <source>
        <dbReference type="ARBA" id="ARBA00022448"/>
    </source>
</evidence>
<evidence type="ECO:0000256" key="1">
    <source>
        <dbReference type="ARBA" id="ARBA00004442"/>
    </source>
</evidence>
<evidence type="ECO:0000313" key="10">
    <source>
        <dbReference type="Proteomes" id="UP000199520"/>
    </source>
</evidence>